<dbReference type="InterPro" id="IPR012808">
    <property type="entry name" value="CHP02453"/>
</dbReference>
<sequence length="241" mass="28227">MDTKRILSYLKQLMANNNRDWFWEHKAEYDAVRADFEAGIEMAINRIASFDPSIAHLTVKDCTYRFNRDTRFSPDKSPYKNHFGGYIAAHGKKALHGGYYLHLEPGHCMVACGNYWLPTNILTSCRNEMMGNTAEWLKCVENKEFKKYYGSPVASSFTTPTDVSSWDQPQGFGLEKLKKCPVGFPKDWPYVEYLRMKDYCCWHQVPDDFYEGEKWLDEIERMFKAAKPMMDFMNSVIDDYE</sequence>
<dbReference type="PANTHER" id="PTHR36452:SF1">
    <property type="entry name" value="DUF2461 DOMAIN-CONTAINING PROTEIN"/>
    <property type="match status" value="1"/>
</dbReference>
<dbReference type="AlphaFoldDB" id="A0A1H4ETX6"/>
<dbReference type="RefSeq" id="WP_074762173.1">
    <property type="nucleotide sequence ID" value="NZ_FNRF01000006.1"/>
</dbReference>
<evidence type="ECO:0000313" key="2">
    <source>
        <dbReference type="Proteomes" id="UP000182257"/>
    </source>
</evidence>
<dbReference type="PANTHER" id="PTHR36452">
    <property type="entry name" value="CHROMOSOME 12, WHOLE GENOME SHOTGUN SEQUENCE"/>
    <property type="match status" value="1"/>
</dbReference>
<accession>A0A1H4ETX6</accession>
<dbReference type="EMBL" id="FNRF01000006">
    <property type="protein sequence ID" value="SEA88475.1"/>
    <property type="molecule type" value="Genomic_DNA"/>
</dbReference>
<dbReference type="NCBIfam" id="TIGR02453">
    <property type="entry name" value="TIGR02453 family protein"/>
    <property type="match status" value="1"/>
</dbReference>
<dbReference type="Proteomes" id="UP000182257">
    <property type="component" value="Unassembled WGS sequence"/>
</dbReference>
<dbReference type="PIRSF" id="PIRSF028451">
    <property type="entry name" value="UCP028451"/>
    <property type="match status" value="1"/>
</dbReference>
<dbReference type="Pfam" id="PF09365">
    <property type="entry name" value="DUF2461"/>
    <property type="match status" value="1"/>
</dbReference>
<dbReference type="OrthoDB" id="9794241at2"/>
<proteinExistence type="predicted"/>
<dbReference type="InterPro" id="IPR015996">
    <property type="entry name" value="UCP028451"/>
</dbReference>
<organism evidence="1 2">
    <name type="scientific">Xylanibacter ruminicola</name>
    <name type="common">Prevotella ruminicola</name>
    <dbReference type="NCBI Taxonomy" id="839"/>
    <lineage>
        <taxon>Bacteria</taxon>
        <taxon>Pseudomonadati</taxon>
        <taxon>Bacteroidota</taxon>
        <taxon>Bacteroidia</taxon>
        <taxon>Bacteroidales</taxon>
        <taxon>Prevotellaceae</taxon>
        <taxon>Xylanibacter</taxon>
    </lineage>
</organism>
<evidence type="ECO:0000313" key="1">
    <source>
        <dbReference type="EMBL" id="SEA88475.1"/>
    </source>
</evidence>
<gene>
    <name evidence="1" type="ORF">SAMN05216462_2963</name>
</gene>
<protein>
    <submittedName>
        <fullName evidence="1">TIGR02453 family protein</fullName>
    </submittedName>
</protein>
<name>A0A1H4ETX6_XYLRU</name>
<reference evidence="1 2" key="1">
    <citation type="submission" date="2016-10" db="EMBL/GenBank/DDBJ databases">
        <authorList>
            <person name="de Groot N.N."/>
        </authorList>
    </citation>
    <scope>NUCLEOTIDE SEQUENCE [LARGE SCALE GENOMIC DNA]</scope>
    <source>
        <strain evidence="1 2">D31d</strain>
    </source>
</reference>